<keyword evidence="3" id="KW-0731">Sigma factor</keyword>
<feature type="domain" description="RNA polymerase sigma-70 region 2" evidence="5">
    <location>
        <begin position="28"/>
        <end position="93"/>
    </location>
</feature>
<dbReference type="KEGG" id="muh:HYN43_022500"/>
<dbReference type="Gene3D" id="1.10.10.10">
    <property type="entry name" value="Winged helix-like DNA-binding domain superfamily/Winged helix DNA-binding domain"/>
    <property type="match status" value="1"/>
</dbReference>
<dbReference type="AlphaFoldDB" id="A0A494VSH3"/>
<dbReference type="InterPro" id="IPR036388">
    <property type="entry name" value="WH-like_DNA-bd_sf"/>
</dbReference>
<keyword evidence="8" id="KW-1185">Reference proteome</keyword>
<evidence type="ECO:0000313" key="8">
    <source>
        <dbReference type="Proteomes" id="UP000270046"/>
    </source>
</evidence>
<dbReference type="InterPro" id="IPR013324">
    <property type="entry name" value="RNA_pol_sigma_r3/r4-like"/>
</dbReference>
<dbReference type="NCBIfam" id="TIGR02937">
    <property type="entry name" value="sigma70-ECF"/>
    <property type="match status" value="1"/>
</dbReference>
<evidence type="ECO:0000259" key="6">
    <source>
        <dbReference type="Pfam" id="PF08281"/>
    </source>
</evidence>
<evidence type="ECO:0000256" key="3">
    <source>
        <dbReference type="ARBA" id="ARBA00023082"/>
    </source>
</evidence>
<dbReference type="Gene3D" id="1.10.1740.10">
    <property type="match status" value="1"/>
</dbReference>
<reference evidence="7 8" key="1">
    <citation type="submission" date="2018-10" db="EMBL/GenBank/DDBJ databases">
        <title>Genome sequencing of Mucilaginibacter sp. HYN0043.</title>
        <authorList>
            <person name="Kim M."/>
            <person name="Yi H."/>
        </authorList>
    </citation>
    <scope>NUCLEOTIDE SEQUENCE [LARGE SCALE GENOMIC DNA]</scope>
    <source>
        <strain evidence="7 8">HYN0043</strain>
    </source>
</reference>
<dbReference type="PANTHER" id="PTHR43133">
    <property type="entry name" value="RNA POLYMERASE ECF-TYPE SIGMA FACTO"/>
    <property type="match status" value="1"/>
</dbReference>
<dbReference type="GO" id="GO:0006352">
    <property type="term" value="P:DNA-templated transcription initiation"/>
    <property type="evidence" value="ECO:0007669"/>
    <property type="project" value="InterPro"/>
</dbReference>
<dbReference type="InterPro" id="IPR013249">
    <property type="entry name" value="RNA_pol_sigma70_r4_t2"/>
</dbReference>
<evidence type="ECO:0000259" key="5">
    <source>
        <dbReference type="Pfam" id="PF04542"/>
    </source>
</evidence>
<dbReference type="Pfam" id="PF04542">
    <property type="entry name" value="Sigma70_r2"/>
    <property type="match status" value="1"/>
</dbReference>
<organism evidence="7 8">
    <name type="scientific">Mucilaginibacter celer</name>
    <dbReference type="NCBI Taxonomy" id="2305508"/>
    <lineage>
        <taxon>Bacteria</taxon>
        <taxon>Pseudomonadati</taxon>
        <taxon>Bacteroidota</taxon>
        <taxon>Sphingobacteriia</taxon>
        <taxon>Sphingobacteriales</taxon>
        <taxon>Sphingobacteriaceae</taxon>
        <taxon>Mucilaginibacter</taxon>
    </lineage>
</organism>
<proteinExistence type="inferred from homology"/>
<evidence type="ECO:0000256" key="4">
    <source>
        <dbReference type="ARBA" id="ARBA00023163"/>
    </source>
</evidence>
<gene>
    <name evidence="7" type="ORF">HYN43_022500</name>
</gene>
<feature type="domain" description="RNA polymerase sigma factor 70 region 4 type 2" evidence="6">
    <location>
        <begin position="128"/>
        <end position="176"/>
    </location>
</feature>
<name>A0A494VSH3_9SPHI</name>
<dbReference type="OrthoDB" id="679904at2"/>
<dbReference type="InterPro" id="IPR007627">
    <property type="entry name" value="RNA_pol_sigma70_r2"/>
</dbReference>
<dbReference type="Proteomes" id="UP000270046">
    <property type="component" value="Chromosome"/>
</dbReference>
<dbReference type="InterPro" id="IPR013325">
    <property type="entry name" value="RNA_pol_sigma_r2"/>
</dbReference>
<evidence type="ECO:0000313" key="7">
    <source>
        <dbReference type="EMBL" id="AYL97894.1"/>
    </source>
</evidence>
<dbReference type="GO" id="GO:0016987">
    <property type="term" value="F:sigma factor activity"/>
    <property type="evidence" value="ECO:0007669"/>
    <property type="project" value="UniProtKB-KW"/>
</dbReference>
<evidence type="ECO:0000256" key="2">
    <source>
        <dbReference type="ARBA" id="ARBA00023015"/>
    </source>
</evidence>
<evidence type="ECO:0000256" key="1">
    <source>
        <dbReference type="ARBA" id="ARBA00010641"/>
    </source>
</evidence>
<dbReference type="SUPFAM" id="SSF88946">
    <property type="entry name" value="Sigma2 domain of RNA polymerase sigma factors"/>
    <property type="match status" value="1"/>
</dbReference>
<dbReference type="GO" id="GO:0003677">
    <property type="term" value="F:DNA binding"/>
    <property type="evidence" value="ECO:0007669"/>
    <property type="project" value="InterPro"/>
</dbReference>
<dbReference type="SUPFAM" id="SSF88659">
    <property type="entry name" value="Sigma3 and sigma4 domains of RNA polymerase sigma factors"/>
    <property type="match status" value="1"/>
</dbReference>
<dbReference type="RefSeq" id="WP_119406177.1">
    <property type="nucleotide sequence ID" value="NZ_CP032869.1"/>
</dbReference>
<comment type="similarity">
    <text evidence="1">Belongs to the sigma-70 factor family. ECF subfamily.</text>
</comment>
<accession>A0A494VSH3</accession>
<dbReference type="Pfam" id="PF08281">
    <property type="entry name" value="Sigma70_r4_2"/>
    <property type="match status" value="1"/>
</dbReference>
<keyword evidence="4" id="KW-0804">Transcription</keyword>
<keyword evidence="2" id="KW-0805">Transcription regulation</keyword>
<dbReference type="EMBL" id="CP032869">
    <property type="protein sequence ID" value="AYL97894.1"/>
    <property type="molecule type" value="Genomic_DNA"/>
</dbReference>
<sequence>MQQFDNPAADAELLEMLKEDDLNAFDVLFNRYWKSLFIAAKTRLDDEEAAKDIVQTLLIDVWQKRNQLQVNTSLEQFLHGAVKRKVLHHFRSENIRQSAMENALERMGNLIHSEDNLSSYFDLEKIVSEEVEEMPANMKRAFLLRSDSYSVREIAENLNLAEQTVSNNITEALKRLKRRLKMEYPDRYLNCFICLVILFTKS</sequence>
<dbReference type="InterPro" id="IPR014284">
    <property type="entry name" value="RNA_pol_sigma-70_dom"/>
</dbReference>
<dbReference type="PANTHER" id="PTHR43133:SF46">
    <property type="entry name" value="RNA POLYMERASE SIGMA-70 FACTOR ECF SUBFAMILY"/>
    <property type="match status" value="1"/>
</dbReference>
<dbReference type="InterPro" id="IPR039425">
    <property type="entry name" value="RNA_pol_sigma-70-like"/>
</dbReference>
<protein>
    <submittedName>
        <fullName evidence="7">Sigma-70 family RNA polymerase sigma factor</fullName>
    </submittedName>
</protein>